<dbReference type="FunFam" id="1.20.120.1750:FF:000027">
    <property type="entry name" value="RBR-type E3 ubiquitin transferase"/>
    <property type="match status" value="1"/>
</dbReference>
<dbReference type="PROSITE" id="PS00518">
    <property type="entry name" value="ZF_RING_1"/>
    <property type="match status" value="1"/>
</dbReference>
<dbReference type="SMART" id="SM00647">
    <property type="entry name" value="IBR"/>
    <property type="match status" value="2"/>
</dbReference>
<dbReference type="InterPro" id="IPR013083">
    <property type="entry name" value="Znf_RING/FYVE/PHD"/>
</dbReference>
<keyword evidence="8" id="KW-0479">Metal-binding</keyword>
<evidence type="ECO:0000313" key="16">
    <source>
        <dbReference type="Proteomes" id="UP000604825"/>
    </source>
</evidence>
<dbReference type="Gene3D" id="1.20.120.1750">
    <property type="match status" value="1"/>
</dbReference>
<dbReference type="GO" id="GO:0008270">
    <property type="term" value="F:zinc ion binding"/>
    <property type="evidence" value="ECO:0007669"/>
    <property type="project" value="UniProtKB-KW"/>
</dbReference>
<dbReference type="OrthoDB" id="10009520at2759"/>
<evidence type="ECO:0000256" key="13">
    <source>
        <dbReference type="SAM" id="MobiDB-lite"/>
    </source>
</evidence>
<evidence type="ECO:0000256" key="5">
    <source>
        <dbReference type="ARBA" id="ARBA00005884"/>
    </source>
</evidence>
<keyword evidence="7" id="KW-0808">Transferase</keyword>
<dbReference type="InterPro" id="IPR031127">
    <property type="entry name" value="E3_UB_ligase_RBR"/>
</dbReference>
<comment type="similarity">
    <text evidence="5">Belongs to the RBR family. Ariadne subfamily.</text>
</comment>
<evidence type="ECO:0000256" key="10">
    <source>
        <dbReference type="ARBA" id="ARBA00022771"/>
    </source>
</evidence>
<evidence type="ECO:0000256" key="1">
    <source>
        <dbReference type="ARBA" id="ARBA00001798"/>
    </source>
</evidence>
<dbReference type="PANTHER" id="PTHR11685">
    <property type="entry name" value="RBR FAMILY RING FINGER AND IBR DOMAIN-CONTAINING"/>
    <property type="match status" value="1"/>
</dbReference>
<dbReference type="SUPFAM" id="SSF57850">
    <property type="entry name" value="RING/U-box"/>
    <property type="match status" value="3"/>
</dbReference>
<dbReference type="GO" id="GO:0061630">
    <property type="term" value="F:ubiquitin protein ligase activity"/>
    <property type="evidence" value="ECO:0007669"/>
    <property type="project" value="UniProtKB-EC"/>
</dbReference>
<evidence type="ECO:0000256" key="9">
    <source>
        <dbReference type="ARBA" id="ARBA00022737"/>
    </source>
</evidence>
<keyword evidence="16" id="KW-1185">Reference proteome</keyword>
<evidence type="ECO:0000256" key="6">
    <source>
        <dbReference type="ARBA" id="ARBA00012251"/>
    </source>
</evidence>
<dbReference type="AlphaFoldDB" id="A0A811Q820"/>
<accession>A0A811Q820</accession>
<dbReference type="InterPro" id="IPR002867">
    <property type="entry name" value="IBR_dom"/>
</dbReference>
<evidence type="ECO:0000313" key="15">
    <source>
        <dbReference type="EMBL" id="CAD6255362.1"/>
    </source>
</evidence>
<dbReference type="InterPro" id="IPR048962">
    <property type="entry name" value="ARIH1-like_UBL"/>
</dbReference>
<evidence type="ECO:0000256" key="8">
    <source>
        <dbReference type="ARBA" id="ARBA00022723"/>
    </source>
</evidence>
<evidence type="ECO:0000256" key="3">
    <source>
        <dbReference type="ARBA" id="ARBA00003976"/>
    </source>
</evidence>
<evidence type="ECO:0000259" key="14">
    <source>
        <dbReference type="PROSITE" id="PS51873"/>
    </source>
</evidence>
<feature type="domain" description="RING-type" evidence="14">
    <location>
        <begin position="131"/>
        <end position="353"/>
    </location>
</feature>
<name>A0A811Q820_9POAL</name>
<evidence type="ECO:0000256" key="7">
    <source>
        <dbReference type="ARBA" id="ARBA00022679"/>
    </source>
</evidence>
<dbReference type="EMBL" id="CAJGYO010000010">
    <property type="protein sequence ID" value="CAD6255362.1"/>
    <property type="molecule type" value="Genomic_DNA"/>
</dbReference>
<evidence type="ECO:0000256" key="11">
    <source>
        <dbReference type="ARBA" id="ARBA00022786"/>
    </source>
</evidence>
<dbReference type="Pfam" id="PF01485">
    <property type="entry name" value="IBR"/>
    <property type="match status" value="1"/>
</dbReference>
<comment type="function">
    <text evidence="3">Might act as an E3 ubiquitin-protein ligase, or as part of E3 complex, which accepts ubiquitin from specific E2 ubiquitin-conjugating enzymes and then transfers it to substrates.</text>
</comment>
<comment type="catalytic activity">
    <reaction evidence="1">
        <text>[E2 ubiquitin-conjugating enzyme]-S-ubiquitinyl-L-cysteine + [acceptor protein]-L-lysine = [E2 ubiquitin-conjugating enzyme]-L-cysteine + [acceptor protein]-N(6)-ubiquitinyl-L-lysine.</text>
        <dbReference type="EC" id="2.3.2.31"/>
    </reaction>
</comment>
<comment type="caution">
    <text evidence="15">The sequence shown here is derived from an EMBL/GenBank/DDBJ whole genome shotgun (WGS) entry which is preliminary data.</text>
</comment>
<gene>
    <name evidence="15" type="ORF">NCGR_LOCUS38911</name>
</gene>
<dbReference type="InterPro" id="IPR017907">
    <property type="entry name" value="Znf_RING_CS"/>
</dbReference>
<feature type="region of interest" description="Disordered" evidence="13">
    <location>
        <begin position="1"/>
        <end position="30"/>
    </location>
</feature>
<reference evidence="15" key="1">
    <citation type="submission" date="2020-10" db="EMBL/GenBank/DDBJ databases">
        <authorList>
            <person name="Han B."/>
            <person name="Lu T."/>
            <person name="Zhao Q."/>
            <person name="Huang X."/>
            <person name="Zhao Y."/>
        </authorList>
    </citation>
    <scope>NUCLEOTIDE SEQUENCE</scope>
</reference>
<evidence type="ECO:0000256" key="2">
    <source>
        <dbReference type="ARBA" id="ARBA00001947"/>
    </source>
</evidence>
<comment type="pathway">
    <text evidence="4">Protein modification; protein ubiquitination.</text>
</comment>
<dbReference type="Pfam" id="PF21235">
    <property type="entry name" value="UBA_ARI1"/>
    <property type="match status" value="1"/>
</dbReference>
<dbReference type="CDD" id="cd20346">
    <property type="entry name" value="BRcat_RBR_ANKIB1"/>
    <property type="match status" value="1"/>
</dbReference>
<feature type="compositionally biased region" description="Acidic residues" evidence="13">
    <location>
        <begin position="7"/>
        <end position="30"/>
    </location>
</feature>
<keyword evidence="10" id="KW-0863">Zinc-finger</keyword>
<comment type="cofactor">
    <cofactor evidence="2">
        <name>Zn(2+)</name>
        <dbReference type="ChEBI" id="CHEBI:29105"/>
    </cofactor>
</comment>
<dbReference type="InterPro" id="IPR044066">
    <property type="entry name" value="TRIAD_supradom"/>
</dbReference>
<dbReference type="GO" id="GO:0016567">
    <property type="term" value="P:protein ubiquitination"/>
    <property type="evidence" value="ECO:0007669"/>
    <property type="project" value="InterPro"/>
</dbReference>
<dbReference type="Proteomes" id="UP000604825">
    <property type="component" value="Unassembled WGS sequence"/>
</dbReference>
<dbReference type="Gene3D" id="3.30.40.10">
    <property type="entry name" value="Zinc/RING finger domain, C3HC4 (zinc finger)"/>
    <property type="match status" value="1"/>
</dbReference>
<proteinExistence type="inferred from homology"/>
<dbReference type="EC" id="2.3.2.31" evidence="6"/>
<keyword evidence="12" id="KW-0862">Zinc</keyword>
<organism evidence="15 16">
    <name type="scientific">Miscanthus lutarioriparius</name>
    <dbReference type="NCBI Taxonomy" id="422564"/>
    <lineage>
        <taxon>Eukaryota</taxon>
        <taxon>Viridiplantae</taxon>
        <taxon>Streptophyta</taxon>
        <taxon>Embryophyta</taxon>
        <taxon>Tracheophyta</taxon>
        <taxon>Spermatophyta</taxon>
        <taxon>Magnoliopsida</taxon>
        <taxon>Liliopsida</taxon>
        <taxon>Poales</taxon>
        <taxon>Poaceae</taxon>
        <taxon>PACMAD clade</taxon>
        <taxon>Panicoideae</taxon>
        <taxon>Andropogonodae</taxon>
        <taxon>Andropogoneae</taxon>
        <taxon>Saccharinae</taxon>
        <taxon>Miscanthus</taxon>
    </lineage>
</organism>
<dbReference type="FunFam" id="3.30.40.10:FF:000019">
    <property type="entry name" value="RBR-type E3 ubiquitin transferase"/>
    <property type="match status" value="1"/>
</dbReference>
<dbReference type="PROSITE" id="PS51873">
    <property type="entry name" value="TRIAD"/>
    <property type="match status" value="1"/>
</dbReference>
<evidence type="ECO:0000256" key="4">
    <source>
        <dbReference type="ARBA" id="ARBA00004906"/>
    </source>
</evidence>
<sequence>MRTGHEYDEDMAGDDDGYGEDDDYTFDDDSCDYDEVETTEVNAADDGEEAEQRYVVLNEDAVRARQEGETAKVAEILSIPRGFAAVLLRHFKWSAGQIQEEWFSDDARVRAAIGMPADDGGVPVPTAVSRAEMSCAICFVNYPAGETRSAGCAHYYCGECWRAYIRAAVDDGARCLALRCPDPSCPAAVVQELVDVAADKADRERYARFALRSFVEEGGGGGAGNGRMRWCPGAGCTRAVEFLGGGTGDAHAADVFCACRHGFCWSCGEEAHRPVSCDTVRAWLDKNASYTETSNWMLANTKHCPRCRLPIEKNQGCMHMTCPPPCGHEFCWVCLDPWDNHTGCAGFPVAADGDGNGRQEERTKRQQSRSQAAMDMDRYVYHYERWAANYSSLENVFKDMAQLESAEIERIAAVVGQPAASFAFLSKAYEQIAHGRRVLKWAHAYGYYLDPVRDAAKRGLFEDLLDQANSQLERLHAAAELERRELFCSDAEPAVVRDLLKYYKDKVESYTAATRTFLRNLVTAFETTDLPEFKSLK</sequence>
<dbReference type="Pfam" id="PF22191">
    <property type="entry name" value="IBR_1"/>
    <property type="match status" value="1"/>
</dbReference>
<protein>
    <recommendedName>
        <fullName evidence="6">RBR-type E3 ubiquitin transferase</fullName>
        <ecNumber evidence="6">2.3.2.31</ecNumber>
    </recommendedName>
</protein>
<keyword evidence="9" id="KW-0677">Repeat</keyword>
<evidence type="ECO:0000256" key="12">
    <source>
        <dbReference type="ARBA" id="ARBA00022833"/>
    </source>
</evidence>
<keyword evidence="11" id="KW-0833">Ubl conjugation pathway</keyword>